<name>A0A1I6ECR3_9PSEU</name>
<dbReference type="SUPFAM" id="SSF55811">
    <property type="entry name" value="Nudix"/>
    <property type="match status" value="1"/>
</dbReference>
<dbReference type="InterPro" id="IPR000086">
    <property type="entry name" value="NUDIX_hydrolase_dom"/>
</dbReference>
<evidence type="ECO:0000313" key="7">
    <source>
        <dbReference type="EMBL" id="SFR15524.1"/>
    </source>
</evidence>
<dbReference type="InterPro" id="IPR015797">
    <property type="entry name" value="NUDIX_hydrolase-like_dom_sf"/>
</dbReference>
<dbReference type="PANTHER" id="PTHR43046:SF12">
    <property type="entry name" value="GDP-MANNOSE MANNOSYL HYDROLASE"/>
    <property type="match status" value="1"/>
</dbReference>
<dbReference type="GO" id="GO:0016787">
    <property type="term" value="F:hydrolase activity"/>
    <property type="evidence" value="ECO:0007669"/>
    <property type="project" value="UniProtKB-KW"/>
</dbReference>
<dbReference type="PROSITE" id="PS00893">
    <property type="entry name" value="NUDIX_BOX"/>
    <property type="match status" value="1"/>
</dbReference>
<evidence type="ECO:0000256" key="1">
    <source>
        <dbReference type="ARBA" id="ARBA00001946"/>
    </source>
</evidence>
<dbReference type="EMBL" id="FOYL01000004">
    <property type="protein sequence ID" value="SFR15524.1"/>
    <property type="molecule type" value="Genomic_DNA"/>
</dbReference>
<dbReference type="Proteomes" id="UP000198583">
    <property type="component" value="Unassembled WGS sequence"/>
</dbReference>
<accession>A0A1I6ECR3</accession>
<reference evidence="8" key="1">
    <citation type="submission" date="2016-10" db="EMBL/GenBank/DDBJ databases">
        <authorList>
            <person name="Varghese N."/>
            <person name="Submissions S."/>
        </authorList>
    </citation>
    <scope>NUCLEOTIDE SEQUENCE [LARGE SCALE GENOMIC DNA]</scope>
    <source>
        <strain evidence="8">DSM 44232</strain>
    </source>
</reference>
<evidence type="ECO:0000256" key="5">
    <source>
        <dbReference type="RuleBase" id="RU003476"/>
    </source>
</evidence>
<dbReference type="Gene3D" id="3.90.79.10">
    <property type="entry name" value="Nucleoside Triphosphate Pyrophosphohydrolase"/>
    <property type="match status" value="1"/>
</dbReference>
<comment type="cofactor">
    <cofactor evidence="1">
        <name>Mg(2+)</name>
        <dbReference type="ChEBI" id="CHEBI:18420"/>
    </cofactor>
</comment>
<dbReference type="PROSITE" id="PS51462">
    <property type="entry name" value="NUDIX"/>
    <property type="match status" value="1"/>
</dbReference>
<evidence type="ECO:0000256" key="2">
    <source>
        <dbReference type="ARBA" id="ARBA00005582"/>
    </source>
</evidence>
<dbReference type="AlphaFoldDB" id="A0A1I6ECR3"/>
<keyword evidence="8" id="KW-1185">Reference proteome</keyword>
<organism evidence="7 8">
    <name type="scientific">Lentzea waywayandensis</name>
    <dbReference type="NCBI Taxonomy" id="84724"/>
    <lineage>
        <taxon>Bacteria</taxon>
        <taxon>Bacillati</taxon>
        <taxon>Actinomycetota</taxon>
        <taxon>Actinomycetes</taxon>
        <taxon>Pseudonocardiales</taxon>
        <taxon>Pseudonocardiaceae</taxon>
        <taxon>Lentzea</taxon>
    </lineage>
</organism>
<comment type="similarity">
    <text evidence="2 5">Belongs to the Nudix hydrolase family.</text>
</comment>
<dbReference type="Pfam" id="PF00293">
    <property type="entry name" value="NUDIX"/>
    <property type="match status" value="1"/>
</dbReference>
<dbReference type="OrthoDB" id="9804442at2"/>
<dbReference type="PANTHER" id="PTHR43046">
    <property type="entry name" value="GDP-MANNOSE MANNOSYL HYDROLASE"/>
    <property type="match status" value="1"/>
</dbReference>
<dbReference type="InterPro" id="IPR020476">
    <property type="entry name" value="Nudix_hydrolase"/>
</dbReference>
<dbReference type="RefSeq" id="WP_093594257.1">
    <property type="nucleotide sequence ID" value="NZ_FOYL01000004.1"/>
</dbReference>
<gene>
    <name evidence="7" type="ORF">SAMN04488564_104178</name>
</gene>
<proteinExistence type="inferred from homology"/>
<protein>
    <submittedName>
        <fullName evidence="7">NUDIX domain-containing protein</fullName>
    </submittedName>
</protein>
<evidence type="ECO:0000259" key="6">
    <source>
        <dbReference type="PROSITE" id="PS51462"/>
    </source>
</evidence>
<keyword evidence="4" id="KW-0460">Magnesium</keyword>
<dbReference type="InterPro" id="IPR020084">
    <property type="entry name" value="NUDIX_hydrolase_CS"/>
</dbReference>
<evidence type="ECO:0000256" key="3">
    <source>
        <dbReference type="ARBA" id="ARBA00022801"/>
    </source>
</evidence>
<dbReference type="PRINTS" id="PR00502">
    <property type="entry name" value="NUDIXFAMILY"/>
</dbReference>
<sequence>MSQPEHPVSIKGVVVRDGRVLLLKNERDEWELPGGRIEAGETPEQCLTREITEETRWKVSTGPILDSWMYMPDGYKRSVANWFAYLRGTQAST</sequence>
<evidence type="ECO:0000313" key="8">
    <source>
        <dbReference type="Proteomes" id="UP000198583"/>
    </source>
</evidence>
<keyword evidence="3 5" id="KW-0378">Hydrolase</keyword>
<dbReference type="STRING" id="84724.SAMN04488564_104178"/>
<feature type="domain" description="Nudix hydrolase" evidence="6">
    <location>
        <begin position="4"/>
        <end position="93"/>
    </location>
</feature>
<evidence type="ECO:0000256" key="4">
    <source>
        <dbReference type="ARBA" id="ARBA00022842"/>
    </source>
</evidence>